<dbReference type="HAMAP" id="MF_00071">
    <property type="entry name" value="LepA"/>
    <property type="match status" value="1"/>
</dbReference>
<evidence type="ECO:0000259" key="13">
    <source>
        <dbReference type="PROSITE" id="PS51722"/>
    </source>
</evidence>
<proteinExistence type="inferred from homology"/>
<comment type="similarity">
    <text evidence="1 12">Belongs to the TRAFAC class translation factor GTPase superfamily. Classic translation factor GTPase family. LepA subfamily.</text>
</comment>
<dbReference type="Pfam" id="PF00679">
    <property type="entry name" value="EFG_C"/>
    <property type="match status" value="1"/>
</dbReference>
<evidence type="ECO:0000256" key="7">
    <source>
        <dbReference type="ARBA" id="ARBA00023136"/>
    </source>
</evidence>
<keyword evidence="14" id="KW-0251">Elongation factor</keyword>
<dbReference type="CDD" id="cd01890">
    <property type="entry name" value="LepA"/>
    <property type="match status" value="1"/>
</dbReference>
<dbReference type="FunFam" id="3.30.70.240:FF:000007">
    <property type="entry name" value="Translation factor GUF1, mitochondrial"/>
    <property type="match status" value="1"/>
</dbReference>
<evidence type="ECO:0000256" key="12">
    <source>
        <dbReference type="HAMAP-Rule" id="MF_00071"/>
    </source>
</evidence>
<evidence type="ECO:0000256" key="1">
    <source>
        <dbReference type="ARBA" id="ARBA00005454"/>
    </source>
</evidence>
<comment type="similarity">
    <text evidence="10">Belongs to the GTP-binding elongation factor family. LepA subfamily.</text>
</comment>
<dbReference type="InterPro" id="IPR035647">
    <property type="entry name" value="EFG_III/V"/>
</dbReference>
<dbReference type="FunFam" id="3.40.50.300:FF:000078">
    <property type="entry name" value="Elongation factor 4"/>
    <property type="match status" value="1"/>
</dbReference>
<dbReference type="AlphaFoldDB" id="A0A081C999"/>
<dbReference type="FunFam" id="2.40.30.10:FF:000015">
    <property type="entry name" value="Translation factor GUF1, mitochondrial"/>
    <property type="match status" value="1"/>
</dbReference>
<dbReference type="InterPro" id="IPR005225">
    <property type="entry name" value="Small_GTP-bd"/>
</dbReference>
<keyword evidence="2 12" id="KW-1003">Cell membrane</keyword>
<dbReference type="HOGENOM" id="CLU_009995_3_3_0"/>
<dbReference type="FunFam" id="3.30.70.870:FF:000004">
    <property type="entry name" value="Translation factor GUF1, mitochondrial"/>
    <property type="match status" value="1"/>
</dbReference>
<gene>
    <name evidence="12" type="primary">lepA</name>
    <name evidence="14" type="ORF">U27_01052</name>
</gene>
<dbReference type="InterPro" id="IPR035654">
    <property type="entry name" value="LepA_IV"/>
</dbReference>
<evidence type="ECO:0000256" key="4">
    <source>
        <dbReference type="ARBA" id="ARBA00022801"/>
    </source>
</evidence>
<feature type="domain" description="Tr-type G" evidence="13">
    <location>
        <begin position="4"/>
        <end position="186"/>
    </location>
</feature>
<dbReference type="EC" id="3.6.5.n1" evidence="11 12"/>
<dbReference type="InterPro" id="IPR013842">
    <property type="entry name" value="LepA_CTD"/>
</dbReference>
<dbReference type="STRING" id="1499967.U27_01052"/>
<dbReference type="GO" id="GO:0005886">
    <property type="term" value="C:plasma membrane"/>
    <property type="evidence" value="ECO:0007669"/>
    <property type="project" value="UniProtKB-SubCell"/>
</dbReference>
<dbReference type="Pfam" id="PF03144">
    <property type="entry name" value="GTP_EFTU_D2"/>
    <property type="match status" value="1"/>
</dbReference>
<dbReference type="FunFam" id="3.30.70.2570:FF:000001">
    <property type="entry name" value="Translation factor GUF1, mitochondrial"/>
    <property type="match status" value="1"/>
</dbReference>
<dbReference type="Gene3D" id="3.30.70.240">
    <property type="match status" value="1"/>
</dbReference>
<comment type="subcellular location">
    <subcellularLocation>
        <location evidence="12">Cell membrane</location>
        <topology evidence="12">Peripheral membrane protein</topology>
        <orientation evidence="12">Cytoplasmic side</orientation>
    </subcellularLocation>
</comment>
<dbReference type="SUPFAM" id="SSF50447">
    <property type="entry name" value="Translation proteins"/>
    <property type="match status" value="1"/>
</dbReference>
<dbReference type="CDD" id="cd03709">
    <property type="entry name" value="lepA_C"/>
    <property type="match status" value="1"/>
</dbReference>
<name>A0A081C999_VECG1</name>
<feature type="binding site" evidence="12">
    <location>
        <begin position="16"/>
        <end position="21"/>
    </location>
    <ligand>
        <name>GTP</name>
        <dbReference type="ChEBI" id="CHEBI:37565"/>
    </ligand>
</feature>
<evidence type="ECO:0000313" key="15">
    <source>
        <dbReference type="Proteomes" id="UP000030661"/>
    </source>
</evidence>
<protein>
    <recommendedName>
        <fullName evidence="11 12">Elongation factor 4</fullName>
        <shortName evidence="12">EF-4</shortName>
        <ecNumber evidence="11 12">3.6.5.n1</ecNumber>
    </recommendedName>
    <alternativeName>
        <fullName evidence="12">Ribosomal back-translocase LepA</fullName>
    </alternativeName>
</protein>
<dbReference type="Pfam" id="PF00009">
    <property type="entry name" value="GTP_EFTU"/>
    <property type="match status" value="1"/>
</dbReference>
<dbReference type="Gene3D" id="3.40.50.300">
    <property type="entry name" value="P-loop containing nucleotide triphosphate hydrolases"/>
    <property type="match status" value="1"/>
</dbReference>
<dbReference type="CDD" id="cd03699">
    <property type="entry name" value="EF4_II"/>
    <property type="match status" value="1"/>
</dbReference>
<evidence type="ECO:0000256" key="9">
    <source>
        <dbReference type="ARBA" id="ARBA00057626"/>
    </source>
</evidence>
<dbReference type="InterPro" id="IPR027417">
    <property type="entry name" value="P-loop_NTPase"/>
</dbReference>
<keyword evidence="15" id="KW-1185">Reference proteome</keyword>
<evidence type="ECO:0000256" key="6">
    <source>
        <dbReference type="ARBA" id="ARBA00023134"/>
    </source>
</evidence>
<evidence type="ECO:0000256" key="10">
    <source>
        <dbReference type="ARBA" id="ARBA00061052"/>
    </source>
</evidence>
<keyword evidence="6 12" id="KW-0342">GTP-binding</keyword>
<dbReference type="Pfam" id="PF06421">
    <property type="entry name" value="LepA_C"/>
    <property type="match status" value="1"/>
</dbReference>
<keyword evidence="5 12" id="KW-0648">Protein biosynthesis</keyword>
<dbReference type="PROSITE" id="PS51722">
    <property type="entry name" value="G_TR_2"/>
    <property type="match status" value="1"/>
</dbReference>
<dbReference type="EMBL" id="DF820477">
    <property type="protein sequence ID" value="GAK61154.1"/>
    <property type="molecule type" value="Genomic_DNA"/>
</dbReference>
<evidence type="ECO:0000256" key="5">
    <source>
        <dbReference type="ARBA" id="ARBA00022917"/>
    </source>
</evidence>
<dbReference type="SUPFAM" id="SSF54980">
    <property type="entry name" value="EF-G C-terminal domain-like"/>
    <property type="match status" value="2"/>
</dbReference>
<evidence type="ECO:0000256" key="11">
    <source>
        <dbReference type="ARBA" id="ARBA00066744"/>
    </source>
</evidence>
<dbReference type="GO" id="GO:0043022">
    <property type="term" value="F:ribosome binding"/>
    <property type="evidence" value="ECO:0007669"/>
    <property type="project" value="UniProtKB-UniRule"/>
</dbReference>
<dbReference type="InterPro" id="IPR038363">
    <property type="entry name" value="LepA_C_sf"/>
</dbReference>
<comment type="catalytic activity">
    <reaction evidence="8 12">
        <text>GTP + H2O = GDP + phosphate + H(+)</text>
        <dbReference type="Rhea" id="RHEA:19669"/>
        <dbReference type="ChEBI" id="CHEBI:15377"/>
        <dbReference type="ChEBI" id="CHEBI:15378"/>
        <dbReference type="ChEBI" id="CHEBI:37565"/>
        <dbReference type="ChEBI" id="CHEBI:43474"/>
        <dbReference type="ChEBI" id="CHEBI:58189"/>
        <dbReference type="EC" id="3.6.5.n1"/>
    </reaction>
</comment>
<keyword evidence="4 12" id="KW-0378">Hydrolase</keyword>
<evidence type="ECO:0000256" key="3">
    <source>
        <dbReference type="ARBA" id="ARBA00022741"/>
    </source>
</evidence>
<dbReference type="InterPro" id="IPR004161">
    <property type="entry name" value="EFTu-like_2"/>
</dbReference>
<evidence type="ECO:0000313" key="14">
    <source>
        <dbReference type="EMBL" id="GAK61154.1"/>
    </source>
</evidence>
<dbReference type="eggNOG" id="COG0481">
    <property type="taxonomic scope" value="Bacteria"/>
</dbReference>
<dbReference type="Proteomes" id="UP000030661">
    <property type="component" value="Unassembled WGS sequence"/>
</dbReference>
<keyword evidence="3 12" id="KW-0547">Nucleotide-binding</keyword>
<sequence>MKIENVRNFSIIAHIDHGKSTLADRLLEVTGTITEREKVDQILDDMDLERERGITIKSHAVRLLYTAKDGQEYQLNLIDTPGHVDFSYEVSRSLSACEGALLLVDASQGVEAQTLANVYLAMDHNLTIIPIINKIDLPSADVERTKEQIEEILAIDASEALPVSAKQGIGIENVLEAIVRRIPAPTGDKNAPLRALIFDSWFDSYQGAVVYLRVFDGTISKGMTVRMMSSGKEFEVGEVGMLRLGLVPVPELPAGSVGYFLGSIKQVSDTKIGDTVTNADHPADMPLPGFKNVKPMVFSGLFPSTGSQYEHLRESLEKLALNDSSLTFEPEMSEALGPGFRCGFLGLLHMEIVQERLEREFDIALLTTAPSVVYKVIRHDGSEEYISNPARFPDRKDIEWVEEPLILASIFVPSDFVGGVLKLAQDRRGVQKSLQYLSSTKVMLAYEFPLNETIMDFYDKLKSATRGYASFDYEYIGYRKSDIVKLDILLNGEPIDALSALIHNEKSYYRGRELAKKMRQLIPRQLFEVAVQAAIGTKVIARETIPPMRKNVTAKCYGGDITRKRKLLEKQKEGKKRMRQVGRVEVPQEAFMAVLQVE</sequence>
<dbReference type="Gene3D" id="2.40.30.10">
    <property type="entry name" value="Translation factors"/>
    <property type="match status" value="1"/>
</dbReference>
<dbReference type="PANTHER" id="PTHR43512:SF4">
    <property type="entry name" value="TRANSLATION FACTOR GUF1 HOMOLOG, CHLOROPLASTIC"/>
    <property type="match status" value="1"/>
</dbReference>
<evidence type="ECO:0000256" key="2">
    <source>
        <dbReference type="ARBA" id="ARBA00022475"/>
    </source>
</evidence>
<dbReference type="NCBIfam" id="TIGR00231">
    <property type="entry name" value="small_GTP"/>
    <property type="match status" value="1"/>
</dbReference>
<dbReference type="InterPro" id="IPR000795">
    <property type="entry name" value="T_Tr_GTP-bd_dom"/>
</dbReference>
<evidence type="ECO:0000256" key="8">
    <source>
        <dbReference type="ARBA" id="ARBA00050293"/>
    </source>
</evidence>
<keyword evidence="7 12" id="KW-0472">Membrane</keyword>
<dbReference type="PANTHER" id="PTHR43512">
    <property type="entry name" value="TRANSLATION FACTOR GUF1-RELATED"/>
    <property type="match status" value="1"/>
</dbReference>
<dbReference type="GO" id="GO:0003924">
    <property type="term" value="F:GTPase activity"/>
    <property type="evidence" value="ECO:0007669"/>
    <property type="project" value="UniProtKB-UniRule"/>
</dbReference>
<dbReference type="InterPro" id="IPR006297">
    <property type="entry name" value="EF-4"/>
</dbReference>
<dbReference type="GO" id="GO:0005525">
    <property type="term" value="F:GTP binding"/>
    <property type="evidence" value="ECO:0007669"/>
    <property type="project" value="UniProtKB-UniRule"/>
</dbReference>
<accession>A0A081C999</accession>
<dbReference type="InterPro" id="IPR009000">
    <property type="entry name" value="Transl_B-barrel_sf"/>
</dbReference>
<organism evidence="14">
    <name type="scientific">Vecturithrix granuli</name>
    <dbReference type="NCBI Taxonomy" id="1499967"/>
    <lineage>
        <taxon>Bacteria</taxon>
        <taxon>Candidatus Moduliflexota</taxon>
        <taxon>Candidatus Vecturitrichia</taxon>
        <taxon>Candidatus Vecturitrichales</taxon>
        <taxon>Candidatus Vecturitrichaceae</taxon>
        <taxon>Candidatus Vecturithrix</taxon>
    </lineage>
</organism>
<dbReference type="Gene3D" id="3.30.70.2570">
    <property type="entry name" value="Elongation factor 4, C-terminal domain"/>
    <property type="match status" value="1"/>
</dbReference>
<dbReference type="NCBIfam" id="TIGR01393">
    <property type="entry name" value="lepA"/>
    <property type="match status" value="1"/>
</dbReference>
<reference evidence="14" key="1">
    <citation type="journal article" date="2015" name="PeerJ">
        <title>First genomic representation of candidate bacterial phylum KSB3 points to enhanced environmental sensing as a trigger of wastewater bulking.</title>
        <authorList>
            <person name="Sekiguchi Y."/>
            <person name="Ohashi A."/>
            <person name="Parks D.H."/>
            <person name="Yamauchi T."/>
            <person name="Tyson G.W."/>
            <person name="Hugenholtz P."/>
        </authorList>
    </citation>
    <scope>NUCLEOTIDE SEQUENCE [LARGE SCALE GENOMIC DNA]</scope>
</reference>
<feature type="binding site" evidence="12">
    <location>
        <begin position="133"/>
        <end position="136"/>
    </location>
    <ligand>
        <name>GTP</name>
        <dbReference type="ChEBI" id="CHEBI:37565"/>
    </ligand>
</feature>
<dbReference type="GO" id="GO:0045727">
    <property type="term" value="P:positive regulation of translation"/>
    <property type="evidence" value="ECO:0007669"/>
    <property type="project" value="UniProtKB-UniRule"/>
</dbReference>
<dbReference type="Gene3D" id="3.30.70.870">
    <property type="entry name" value="Elongation Factor G (Translational Gtpase), domain 3"/>
    <property type="match status" value="1"/>
</dbReference>
<comment type="function">
    <text evidence="9 12">Required for accurate and efficient protein synthesis under certain stress conditions. May act as a fidelity factor of the translation reaction, by catalyzing a one-codon backward translocation of tRNAs on improperly translocated ribosomes. Back-translocation proceeds from a post-translocation (POST) complex to a pre-translocation (PRE) complex, thus giving elongation factor G a second chance to translocate the tRNAs correctly. Binds to ribosomes in a GTP-dependent manner.</text>
</comment>
<dbReference type="GO" id="GO:0003746">
    <property type="term" value="F:translation elongation factor activity"/>
    <property type="evidence" value="ECO:0007669"/>
    <property type="project" value="UniProtKB-UniRule"/>
</dbReference>
<dbReference type="CDD" id="cd16260">
    <property type="entry name" value="EF4_III"/>
    <property type="match status" value="1"/>
</dbReference>
<dbReference type="InterPro" id="IPR000640">
    <property type="entry name" value="EFG_V-like"/>
</dbReference>
<dbReference type="PRINTS" id="PR00315">
    <property type="entry name" value="ELONGATNFCT"/>
</dbReference>
<dbReference type="SUPFAM" id="SSF52540">
    <property type="entry name" value="P-loop containing nucleoside triphosphate hydrolases"/>
    <property type="match status" value="1"/>
</dbReference>